<reference evidence="3" key="1">
    <citation type="submission" date="2016-10" db="EMBL/GenBank/DDBJ databases">
        <authorList>
            <person name="Varghese N."/>
            <person name="Submissions S."/>
        </authorList>
    </citation>
    <scope>NUCLEOTIDE SEQUENCE [LARGE SCALE GENOMIC DNA]</scope>
    <source>
        <strain evidence="3">IBRC-M 10760</strain>
    </source>
</reference>
<sequence length="64" mass="6885">MADALILGGGLILVAFVGAQFMDATFGQPRHSGGEFAPMRTTQLKNLVVLALLAMLVLYLIFYV</sequence>
<organism evidence="2 3">
    <name type="scientific">Halorientalis regularis</name>
    <dbReference type="NCBI Taxonomy" id="660518"/>
    <lineage>
        <taxon>Archaea</taxon>
        <taxon>Methanobacteriati</taxon>
        <taxon>Methanobacteriota</taxon>
        <taxon>Stenosarchaea group</taxon>
        <taxon>Halobacteria</taxon>
        <taxon>Halobacteriales</taxon>
        <taxon>Haloarculaceae</taxon>
        <taxon>Halorientalis</taxon>
    </lineage>
</organism>
<keyword evidence="1" id="KW-1133">Transmembrane helix</keyword>
<name>A0A1G7U6I2_9EURY</name>
<dbReference type="EMBL" id="FNBK01000040">
    <property type="protein sequence ID" value="SDG43034.1"/>
    <property type="molecule type" value="Genomic_DNA"/>
</dbReference>
<evidence type="ECO:0008006" key="4">
    <source>
        <dbReference type="Google" id="ProtNLM"/>
    </source>
</evidence>
<dbReference type="RefSeq" id="WP_092695805.1">
    <property type="nucleotide sequence ID" value="NZ_FNBK01000040.1"/>
</dbReference>
<keyword evidence="1" id="KW-0812">Transmembrane</keyword>
<evidence type="ECO:0000313" key="3">
    <source>
        <dbReference type="Proteomes" id="UP000199076"/>
    </source>
</evidence>
<evidence type="ECO:0000313" key="2">
    <source>
        <dbReference type="EMBL" id="SDG43034.1"/>
    </source>
</evidence>
<dbReference type="AlphaFoldDB" id="A0A1G7U6I2"/>
<dbReference type="Proteomes" id="UP000199076">
    <property type="component" value="Unassembled WGS sequence"/>
</dbReference>
<protein>
    <recommendedName>
        <fullName evidence="4">HIG1 domain-containing protein</fullName>
    </recommendedName>
</protein>
<evidence type="ECO:0000256" key="1">
    <source>
        <dbReference type="SAM" id="Phobius"/>
    </source>
</evidence>
<feature type="transmembrane region" description="Helical" evidence="1">
    <location>
        <begin position="43"/>
        <end position="62"/>
    </location>
</feature>
<gene>
    <name evidence="2" type="ORF">SAMN05216218_1405</name>
</gene>
<keyword evidence="3" id="KW-1185">Reference proteome</keyword>
<accession>A0A1G7U6I2</accession>
<keyword evidence="1" id="KW-0472">Membrane</keyword>
<proteinExistence type="predicted"/>